<organism evidence="2 3">
    <name type="scientific">Actinomycetospora chlora</name>
    <dbReference type="NCBI Taxonomy" id="663608"/>
    <lineage>
        <taxon>Bacteria</taxon>
        <taxon>Bacillati</taxon>
        <taxon>Actinomycetota</taxon>
        <taxon>Actinomycetes</taxon>
        <taxon>Pseudonocardiales</taxon>
        <taxon>Pseudonocardiaceae</taxon>
        <taxon>Actinomycetospora</taxon>
    </lineage>
</organism>
<name>A0ABP9AUM7_9PSEU</name>
<evidence type="ECO:0000313" key="2">
    <source>
        <dbReference type="EMBL" id="GAA4786339.1"/>
    </source>
</evidence>
<feature type="domain" description="Beta-lactamase-related" evidence="1">
    <location>
        <begin position="4"/>
        <end position="354"/>
    </location>
</feature>
<evidence type="ECO:0000313" key="3">
    <source>
        <dbReference type="Proteomes" id="UP001500928"/>
    </source>
</evidence>
<dbReference type="GO" id="GO:0016787">
    <property type="term" value="F:hydrolase activity"/>
    <property type="evidence" value="ECO:0007669"/>
    <property type="project" value="UniProtKB-KW"/>
</dbReference>
<evidence type="ECO:0000259" key="1">
    <source>
        <dbReference type="Pfam" id="PF00144"/>
    </source>
</evidence>
<protein>
    <submittedName>
        <fullName evidence="2">Serine hydrolase domain-containing protein</fullName>
    </submittedName>
</protein>
<gene>
    <name evidence="2" type="ORF">GCM10023200_20460</name>
</gene>
<dbReference type="Gene3D" id="3.40.710.10">
    <property type="entry name" value="DD-peptidase/beta-lactamase superfamily"/>
    <property type="match status" value="1"/>
</dbReference>
<keyword evidence="3" id="KW-1185">Reference proteome</keyword>
<proteinExistence type="predicted"/>
<comment type="caution">
    <text evidence="2">The sequence shown here is derived from an EMBL/GenBank/DDBJ whole genome shotgun (WGS) entry which is preliminary data.</text>
</comment>
<accession>A0ABP9AUM7</accession>
<dbReference type="PANTHER" id="PTHR43319">
    <property type="entry name" value="BETA-LACTAMASE-RELATED"/>
    <property type="match status" value="1"/>
</dbReference>
<dbReference type="Pfam" id="PF00144">
    <property type="entry name" value="Beta-lactamase"/>
    <property type="match status" value="1"/>
</dbReference>
<dbReference type="InterPro" id="IPR001466">
    <property type="entry name" value="Beta-lactam-related"/>
</dbReference>
<dbReference type="InterPro" id="IPR012338">
    <property type="entry name" value="Beta-lactam/transpept-like"/>
</dbReference>
<dbReference type="PANTHER" id="PTHR43319:SF3">
    <property type="entry name" value="BETA-LACTAMASE-RELATED DOMAIN-CONTAINING PROTEIN"/>
    <property type="match status" value="1"/>
</dbReference>
<keyword evidence="2" id="KW-0378">Hydrolase</keyword>
<dbReference type="InterPro" id="IPR052907">
    <property type="entry name" value="Beta-lactamase/esterase"/>
</dbReference>
<dbReference type="EMBL" id="BAABHO010000013">
    <property type="protein sequence ID" value="GAA4786339.1"/>
    <property type="molecule type" value="Genomic_DNA"/>
</dbReference>
<reference evidence="3" key="1">
    <citation type="journal article" date="2019" name="Int. J. Syst. Evol. Microbiol.">
        <title>The Global Catalogue of Microorganisms (GCM) 10K type strain sequencing project: providing services to taxonomists for standard genome sequencing and annotation.</title>
        <authorList>
            <consortium name="The Broad Institute Genomics Platform"/>
            <consortium name="The Broad Institute Genome Sequencing Center for Infectious Disease"/>
            <person name="Wu L."/>
            <person name="Ma J."/>
        </authorList>
    </citation>
    <scope>NUCLEOTIDE SEQUENCE [LARGE SCALE GENOMIC DNA]</scope>
    <source>
        <strain evidence="3">JCM 17979</strain>
    </source>
</reference>
<dbReference type="RefSeq" id="WP_345413769.1">
    <property type="nucleotide sequence ID" value="NZ_BAABHO010000013.1"/>
</dbReference>
<dbReference type="SUPFAM" id="SSF56601">
    <property type="entry name" value="beta-lactamase/transpeptidase-like"/>
    <property type="match status" value="1"/>
</dbReference>
<dbReference type="Proteomes" id="UP001500928">
    <property type="component" value="Unassembled WGS sequence"/>
</dbReference>
<sequence>MTLQEVLDERVASGAERGVQACAYRDGVLVESAAAGVADPATGRPMTADTPVFTWSLGKALTATLVHVLVAQGRLTYDTPVAAVWPEFAAHGKDRVTVRHALSQAAGVPAMPPGTTPELLGDWSFQTAALADARPWWEPGTALGYHAYTFGFLLGEVVRRVAGTSLRAAVDALVAGPLGIRGELWFGVPPADQERLAVLEDAPGATGWLDAVPDDATFFAAVPRAVVPCAALGNRPDVLAADLPAGAKVTARAIARTMAALTGEVDGVRLVPAAQLAELSAVAQQGEDRVVGEPDAWALGHMTGHPLGGEDPVIRNDGAGGSTVWADLATGEVVAVTRNRMGTDDDTVLAVARALRA</sequence>